<keyword evidence="2" id="KW-1185">Reference proteome</keyword>
<name>A0A4R3KML5_9FIRM</name>
<dbReference type="Pfam" id="PF13730">
    <property type="entry name" value="HTH_36"/>
    <property type="match status" value="1"/>
</dbReference>
<dbReference type="Gene3D" id="3.30.70.1790">
    <property type="entry name" value="RepB DNA-primase, N-terminal domain"/>
    <property type="match status" value="1"/>
</dbReference>
<dbReference type="AlphaFoldDB" id="A0A4R3KML5"/>
<dbReference type="Gene3D" id="1.10.10.10">
    <property type="entry name" value="Winged helix-like DNA-binding domain superfamily/Winged helix DNA-binding domain"/>
    <property type="match status" value="1"/>
</dbReference>
<evidence type="ECO:0000313" key="1">
    <source>
        <dbReference type="EMBL" id="TCS85553.1"/>
    </source>
</evidence>
<proteinExistence type="predicted"/>
<dbReference type="RefSeq" id="WP_132029721.1">
    <property type="nucleotide sequence ID" value="NZ_CP068564.1"/>
</dbReference>
<dbReference type="EMBL" id="SMAE01000021">
    <property type="protein sequence ID" value="TCS85553.1"/>
    <property type="molecule type" value="Genomic_DNA"/>
</dbReference>
<sequence length="509" mass="58698">MELNRFLEEIINGTNEYLEIREIDHEGNVTQHFLKQQDINKYTPPKDKNVYFGVFSRNKKSGKTRCCNTTRVLWLDFDKGMMGLSVEERVKKVQDIIMAVGLPKASILISSGNGIHAYWLLKERQQEVTEVLRIIADITDADIKATDKARIMRLPGTLNIKDKERPLEYKILQADYSLIYDYRLFKELLKDCIGQVSEKPLKAKLELTKSIIDEIKTDRPCIEKIIKGVSKGERNFALGRLTKWLQVKGFPRDISQQAILDWNNRNNPPESIRKLIKDFNMYWYEDYKLLGCKINKPELQQILDKYCNRPDCNFSMSIGNINLDKMVRINNRLLNDIQKLTGNDLLIYSVLVRNKEGLTTSALNEELINSSGKICMSNKTILDSLSTLKKLGYVKIINGNKRKREENFYKAISQSTFGLGYTLVSNDAINKAIERGVSPGGFRLYVLLLKYAYNKGICNPSLNTLAKELRTTSSNISILLKRLEESKYIRREYKKQLNGVKKLVIRLLV</sequence>
<dbReference type="Proteomes" id="UP000294567">
    <property type="component" value="Unassembled WGS sequence"/>
</dbReference>
<gene>
    <name evidence="1" type="ORF">EDD65_1218</name>
</gene>
<dbReference type="SUPFAM" id="SSF46785">
    <property type="entry name" value="Winged helix' DNA-binding domain"/>
    <property type="match status" value="2"/>
</dbReference>
<dbReference type="InterPro" id="IPR036388">
    <property type="entry name" value="WH-like_DNA-bd_sf"/>
</dbReference>
<reference evidence="1 2" key="1">
    <citation type="submission" date="2019-03" db="EMBL/GenBank/DDBJ databases">
        <title>Genomic Encyclopedia of Type Strains, Phase IV (KMG-IV): sequencing the most valuable type-strain genomes for metagenomic binning, comparative biology and taxonomic classification.</title>
        <authorList>
            <person name="Goeker M."/>
        </authorList>
    </citation>
    <scope>NUCLEOTIDE SEQUENCE [LARGE SCALE GENOMIC DNA]</scope>
    <source>
        <strain evidence="1 2">DSM 26752</strain>
    </source>
</reference>
<protein>
    <submittedName>
        <fullName evidence="1">Helix-turn-helix protein</fullName>
    </submittedName>
</protein>
<comment type="caution">
    <text evidence="1">The sequence shown here is derived from an EMBL/GenBank/DDBJ whole genome shotgun (WGS) entry which is preliminary data.</text>
</comment>
<accession>A0A4R3KML5</accession>
<organism evidence="1 2">
    <name type="scientific">Keratinibaculum paraultunense</name>
    <dbReference type="NCBI Taxonomy" id="1278232"/>
    <lineage>
        <taxon>Bacteria</taxon>
        <taxon>Bacillati</taxon>
        <taxon>Bacillota</taxon>
        <taxon>Tissierellia</taxon>
        <taxon>Tissierellales</taxon>
        <taxon>Tepidimicrobiaceae</taxon>
        <taxon>Keratinibaculum</taxon>
    </lineage>
</organism>
<dbReference type="OrthoDB" id="158067at2"/>
<dbReference type="InterPro" id="IPR036390">
    <property type="entry name" value="WH_DNA-bd_sf"/>
</dbReference>
<evidence type="ECO:0000313" key="2">
    <source>
        <dbReference type="Proteomes" id="UP000294567"/>
    </source>
</evidence>